<dbReference type="Proteomes" id="UP000724964">
    <property type="component" value="Unassembled WGS sequence"/>
</dbReference>
<evidence type="ECO:0000256" key="1">
    <source>
        <dbReference type="ARBA" id="ARBA00022679"/>
    </source>
</evidence>
<dbReference type="PANTHER" id="PTHR43072">
    <property type="entry name" value="N-ACETYLTRANSFERASE"/>
    <property type="match status" value="1"/>
</dbReference>
<evidence type="ECO:0000256" key="2">
    <source>
        <dbReference type="ARBA" id="ARBA00023315"/>
    </source>
</evidence>
<organism evidence="4 5">
    <name type="scientific">Acidimicrobium ferrooxidans</name>
    <dbReference type="NCBI Taxonomy" id="53635"/>
    <lineage>
        <taxon>Bacteria</taxon>
        <taxon>Bacillati</taxon>
        <taxon>Actinomycetota</taxon>
        <taxon>Acidimicrobiia</taxon>
        <taxon>Acidimicrobiales</taxon>
        <taxon>Acidimicrobiaceae</taxon>
        <taxon>Acidimicrobium</taxon>
    </lineage>
</organism>
<sequence length="159" mass="17698">MASPEDAEAIRTIYNHEVEYSAVTFDLRPRSLDEQRAWLRDRSGAHSVVVAEVDGRVAGFASLSPFRTKPAYKTSVENSIYVAESHRGEGIGDVLLGELCDLADRHGFHAMFARIVDANGASIALHLKHDFFDVGTEVQVGRKFGRWLDVKVMQRLTPV</sequence>
<keyword evidence="1" id="KW-0808">Transferase</keyword>
<dbReference type="PROSITE" id="PS51186">
    <property type="entry name" value="GNAT"/>
    <property type="match status" value="1"/>
</dbReference>
<evidence type="ECO:0000313" key="4">
    <source>
        <dbReference type="EMBL" id="MBN4059681.1"/>
    </source>
</evidence>
<protein>
    <submittedName>
        <fullName evidence="4">N-acetyltransferase</fullName>
    </submittedName>
</protein>
<reference evidence="4" key="1">
    <citation type="submission" date="2021-02" db="EMBL/GenBank/DDBJ databases">
        <title>Activity-based single-cell genomes from oceanic crustal fluid captures similar information to metagenomic and metatranscriptomic surveys with orders of magnitude less sampling.</title>
        <authorList>
            <person name="D'Angelo T.S."/>
            <person name="Orcutt B.N."/>
        </authorList>
    </citation>
    <scope>NUCLEOTIDE SEQUENCE [LARGE SCALE GENOMIC DNA]</scope>
    <source>
        <strain evidence="4">AH-315-J10</strain>
    </source>
</reference>
<feature type="domain" description="N-acetyltransferase" evidence="3">
    <location>
        <begin position="1"/>
        <end position="158"/>
    </location>
</feature>
<dbReference type="PANTHER" id="PTHR43072:SF23">
    <property type="entry name" value="UPF0039 PROTEIN C11D3.02C"/>
    <property type="match status" value="1"/>
</dbReference>
<gene>
    <name evidence="4" type="ORF">JYT35_01035</name>
</gene>
<comment type="caution">
    <text evidence="4">The sequence shown here is derived from an EMBL/GenBank/DDBJ whole genome shotgun (WGS) entry which is preliminary data.</text>
</comment>
<accession>A0ABS3AP79</accession>
<dbReference type="InterPro" id="IPR016181">
    <property type="entry name" value="Acyl_CoA_acyltransferase"/>
</dbReference>
<dbReference type="Pfam" id="PF00583">
    <property type="entry name" value="Acetyltransf_1"/>
    <property type="match status" value="1"/>
</dbReference>
<dbReference type="CDD" id="cd04301">
    <property type="entry name" value="NAT_SF"/>
    <property type="match status" value="1"/>
</dbReference>
<evidence type="ECO:0000313" key="5">
    <source>
        <dbReference type="Proteomes" id="UP000724964"/>
    </source>
</evidence>
<keyword evidence="5" id="KW-1185">Reference proteome</keyword>
<proteinExistence type="predicted"/>
<evidence type="ECO:0000259" key="3">
    <source>
        <dbReference type="PROSITE" id="PS51186"/>
    </source>
</evidence>
<dbReference type="Gene3D" id="3.40.630.30">
    <property type="match status" value="1"/>
</dbReference>
<dbReference type="EMBL" id="JAFIUH010000018">
    <property type="protein sequence ID" value="MBN4059681.1"/>
    <property type="molecule type" value="Genomic_DNA"/>
</dbReference>
<keyword evidence="2" id="KW-0012">Acyltransferase</keyword>
<dbReference type="SUPFAM" id="SSF55729">
    <property type="entry name" value="Acyl-CoA N-acyltransferases (Nat)"/>
    <property type="match status" value="1"/>
</dbReference>
<name>A0ABS3AP79_9ACTN</name>
<dbReference type="InterPro" id="IPR000182">
    <property type="entry name" value="GNAT_dom"/>
</dbReference>